<keyword evidence="1" id="KW-0812">Transmembrane</keyword>
<organism evidence="2 3">
    <name type="scientific">Desulfosarcina alkanivorans</name>
    <dbReference type="NCBI Taxonomy" id="571177"/>
    <lineage>
        <taxon>Bacteria</taxon>
        <taxon>Pseudomonadati</taxon>
        <taxon>Thermodesulfobacteriota</taxon>
        <taxon>Desulfobacteria</taxon>
        <taxon>Desulfobacterales</taxon>
        <taxon>Desulfosarcinaceae</taxon>
        <taxon>Desulfosarcina</taxon>
    </lineage>
</organism>
<dbReference type="KEGG" id="dalk:DSCA_17520"/>
<keyword evidence="1" id="KW-0472">Membrane</keyword>
<dbReference type="EMBL" id="AP021874">
    <property type="protein sequence ID" value="BBO67822.1"/>
    <property type="molecule type" value="Genomic_DNA"/>
</dbReference>
<reference evidence="2 3" key="1">
    <citation type="submission" date="2019-11" db="EMBL/GenBank/DDBJ databases">
        <title>Comparative genomics of hydrocarbon-degrading Desulfosarcina strains.</title>
        <authorList>
            <person name="Watanabe M."/>
            <person name="Kojima H."/>
            <person name="Fukui M."/>
        </authorList>
    </citation>
    <scope>NUCLEOTIDE SEQUENCE [LARGE SCALE GENOMIC DNA]</scope>
    <source>
        <strain evidence="2 3">PL12</strain>
    </source>
</reference>
<evidence type="ECO:0000313" key="3">
    <source>
        <dbReference type="Proteomes" id="UP000427906"/>
    </source>
</evidence>
<gene>
    <name evidence="2" type="ORF">DSCA_17520</name>
</gene>
<feature type="transmembrane region" description="Helical" evidence="1">
    <location>
        <begin position="6"/>
        <end position="28"/>
    </location>
</feature>
<evidence type="ECO:0000313" key="2">
    <source>
        <dbReference type="EMBL" id="BBO67822.1"/>
    </source>
</evidence>
<dbReference type="AlphaFoldDB" id="A0A5K7YE85"/>
<name>A0A5K7YE85_9BACT</name>
<dbReference type="Proteomes" id="UP000427906">
    <property type="component" value="Chromosome"/>
</dbReference>
<accession>A0A5K7YE85</accession>
<evidence type="ECO:0000256" key="1">
    <source>
        <dbReference type="SAM" id="Phobius"/>
    </source>
</evidence>
<proteinExistence type="predicted"/>
<sequence>MSDWSVFILTIPLTYLLWVVILVGGHYINLVKCAFEQLPESLAEQAFIQWEVPIL</sequence>
<protein>
    <submittedName>
        <fullName evidence="2">Uncharacterized protein</fullName>
    </submittedName>
</protein>
<keyword evidence="1" id="KW-1133">Transmembrane helix</keyword>
<keyword evidence="3" id="KW-1185">Reference proteome</keyword>